<accession>A0A1H4M0Z6</accession>
<organism evidence="2 3">
    <name type="scientific">Rhodococcus koreensis</name>
    <dbReference type="NCBI Taxonomy" id="99653"/>
    <lineage>
        <taxon>Bacteria</taxon>
        <taxon>Bacillati</taxon>
        <taxon>Actinomycetota</taxon>
        <taxon>Actinomycetes</taxon>
        <taxon>Mycobacteriales</taxon>
        <taxon>Nocardiaceae</taxon>
        <taxon>Rhodococcus</taxon>
    </lineage>
</organism>
<protein>
    <submittedName>
        <fullName evidence="2">Uncharacterized protein</fullName>
    </submittedName>
</protein>
<feature type="compositionally biased region" description="Polar residues" evidence="1">
    <location>
        <begin position="109"/>
        <end position="122"/>
    </location>
</feature>
<evidence type="ECO:0000256" key="1">
    <source>
        <dbReference type="SAM" id="MobiDB-lite"/>
    </source>
</evidence>
<keyword evidence="3" id="KW-1185">Reference proteome</keyword>
<dbReference type="AlphaFoldDB" id="A0A1H4M0Z6"/>
<gene>
    <name evidence="2" type="ORF">SAMN04490239_1574</name>
</gene>
<sequence>MPRRMYNATIELAERFDQLTERDLDHCLDQLAGFHPAIGRGEQGTAITISLIADDPDEAGAVVRTLIAQRANPNQVDIVNSTVTTTDEFDRRTASSQCRRHPSTDLRSRSSTIRTAPRSTMASGRVEGCSRQVTASRVGTRLSGVRGCGNTPKCRKLCRLECATTCRCGGHALRTIPRLGGIARGFDQHILGT</sequence>
<evidence type="ECO:0000313" key="3">
    <source>
        <dbReference type="Proteomes" id="UP000183561"/>
    </source>
</evidence>
<dbReference type="EMBL" id="FNSV01000005">
    <property type="protein sequence ID" value="SEB76701.1"/>
    <property type="molecule type" value="Genomic_DNA"/>
</dbReference>
<dbReference type="Proteomes" id="UP000183561">
    <property type="component" value="Unassembled WGS sequence"/>
</dbReference>
<feature type="region of interest" description="Disordered" evidence="1">
    <location>
        <begin position="89"/>
        <end position="127"/>
    </location>
</feature>
<name>A0A1H4M0Z6_9NOCA</name>
<reference evidence="3" key="1">
    <citation type="submission" date="2016-10" db="EMBL/GenBank/DDBJ databases">
        <authorList>
            <person name="Varghese N."/>
            <person name="Submissions S."/>
        </authorList>
    </citation>
    <scope>NUCLEOTIDE SEQUENCE [LARGE SCALE GENOMIC DNA]</scope>
    <source>
        <strain evidence="3">DSM 44498</strain>
    </source>
</reference>
<evidence type="ECO:0000313" key="2">
    <source>
        <dbReference type="EMBL" id="SEB76701.1"/>
    </source>
</evidence>
<proteinExistence type="predicted"/>